<feature type="binding site" evidence="13">
    <location>
        <position position="432"/>
    </location>
    <ligand>
        <name>Zn(2+)</name>
        <dbReference type="ChEBI" id="CHEBI:29105"/>
        <note>catalytic</note>
    </ligand>
</feature>
<keyword evidence="13" id="KW-1003">Cell membrane</keyword>
<dbReference type="EMBL" id="JAUJWW010000012">
    <property type="protein sequence ID" value="MDN7229328.1"/>
    <property type="molecule type" value="Genomic_DNA"/>
</dbReference>
<dbReference type="Pfam" id="PF17862">
    <property type="entry name" value="AAA_lid_3"/>
    <property type="match status" value="1"/>
</dbReference>
<keyword evidence="3 13" id="KW-0645">Protease</keyword>
<keyword evidence="7 13" id="KW-0378">Hydrolase</keyword>
<sequence>MNRIFRYTIFYLLIFLVIIGILGTFNNSAQPTENIGYNDFLEALQDGTVTEVTIQPDANVYEVTGKLQGYDENQSFVTNIPMENEAVITKIDEIATDQGVDVDYLKAPQTSGWVSFFTGIIPFIIIFILFFFLLNQSQGGGGGRVMNFGKSKAKLYDDQKHKVRFNDVAGADEEKQELVEVVDFLKDPRRFADIGARIPKGILLVGPPGTGKTLLARAVAGEAGVPFFSISGSDFVEMFVGVGASRVRDLFENAKKNSPCIIFIDEIDAVGRQRGAGLGGGHDEREQTLNQLLVEMDGFGANEGVIIIAATNRPDILDPALLRPGRFDRQITVGRPDVKGREEVLKVHARNKPLDPTVDMKAIAQRTPGFSGADLENLLNEAALVAARRSKLKIDMSDIDEATDRVIAGPAKKNRVISKKERNIVAFHESGHTVVGLILDDADIVHKVTIVPRGQAGGYAVMLPREDRYFMTKPELLDKIAGLLGGRVAEDIIFGEVSTGAHNDFQRATAIARSMVTEYGMSDKIGPIQFGQAQGGNVFLGRDFNSEQNYSDAIAFEIDQEIQRIIKEQYIRTKEILTENKHLLDLIATTLLDVETLDAAQILHLKEHGTLPERSYEALNGDFEKEGVDLTKDETPDVTGAPNDPSSGDLPKEGSTSGSSSGPIQEERK</sequence>
<dbReference type="HAMAP" id="MF_01458">
    <property type="entry name" value="FtsH"/>
    <property type="match status" value="1"/>
</dbReference>
<feature type="compositionally biased region" description="Basic and acidic residues" evidence="15">
    <location>
        <begin position="621"/>
        <end position="635"/>
    </location>
</feature>
<keyword evidence="12 13" id="KW-0472">Membrane</keyword>
<dbReference type="SUPFAM" id="SSF140990">
    <property type="entry name" value="FtsH protease domain-like"/>
    <property type="match status" value="1"/>
</dbReference>
<dbReference type="Pfam" id="PF00004">
    <property type="entry name" value="AAA"/>
    <property type="match status" value="1"/>
</dbReference>
<dbReference type="Proteomes" id="UP001172054">
    <property type="component" value="Unassembled WGS sequence"/>
</dbReference>
<keyword evidence="4 13" id="KW-0812">Transmembrane</keyword>
<comment type="similarity">
    <text evidence="13">In the central section; belongs to the AAA ATPase family.</text>
</comment>
<dbReference type="Gene3D" id="1.20.58.760">
    <property type="entry name" value="Peptidase M41"/>
    <property type="match status" value="1"/>
</dbReference>
<dbReference type="InterPro" id="IPR041569">
    <property type="entry name" value="AAA_lid_3"/>
</dbReference>
<evidence type="ECO:0000256" key="1">
    <source>
        <dbReference type="ARBA" id="ARBA00004370"/>
    </source>
</evidence>
<feature type="binding site" evidence="13">
    <location>
        <begin position="206"/>
        <end position="213"/>
    </location>
    <ligand>
        <name>ATP</name>
        <dbReference type="ChEBI" id="CHEBI:30616"/>
    </ligand>
</feature>
<organism evidence="17 18">
    <name type="scientific">Planococcus liqunii</name>
    <dbReference type="NCBI Taxonomy" id="3058394"/>
    <lineage>
        <taxon>Bacteria</taxon>
        <taxon>Bacillati</taxon>
        <taxon>Bacillota</taxon>
        <taxon>Bacilli</taxon>
        <taxon>Bacillales</taxon>
        <taxon>Caryophanaceae</taxon>
        <taxon>Planococcus</taxon>
    </lineage>
</organism>
<comment type="subcellular location">
    <subcellularLocation>
        <location evidence="13">Cell membrane</location>
        <topology evidence="13">Multi-pass membrane protein</topology>
        <orientation evidence="13">Cytoplasmic side</orientation>
    </subcellularLocation>
    <subcellularLocation>
        <location evidence="1">Membrane</location>
    </subcellularLocation>
</comment>
<dbReference type="CDD" id="cd19501">
    <property type="entry name" value="RecA-like_FtsH"/>
    <property type="match status" value="1"/>
</dbReference>
<dbReference type="SUPFAM" id="SSF52540">
    <property type="entry name" value="P-loop containing nucleoside triphosphate hydrolases"/>
    <property type="match status" value="1"/>
</dbReference>
<evidence type="ECO:0000256" key="13">
    <source>
        <dbReference type="HAMAP-Rule" id="MF_01458"/>
    </source>
</evidence>
<evidence type="ECO:0000256" key="15">
    <source>
        <dbReference type="SAM" id="MobiDB-lite"/>
    </source>
</evidence>
<dbReference type="SMART" id="SM00382">
    <property type="entry name" value="AAA"/>
    <property type="match status" value="1"/>
</dbReference>
<evidence type="ECO:0000256" key="7">
    <source>
        <dbReference type="ARBA" id="ARBA00022801"/>
    </source>
</evidence>
<evidence type="ECO:0000256" key="4">
    <source>
        <dbReference type="ARBA" id="ARBA00022692"/>
    </source>
</evidence>
<evidence type="ECO:0000256" key="11">
    <source>
        <dbReference type="ARBA" id="ARBA00023049"/>
    </source>
</evidence>
<evidence type="ECO:0000313" key="18">
    <source>
        <dbReference type="Proteomes" id="UP001172054"/>
    </source>
</evidence>
<dbReference type="EC" id="3.4.24.-" evidence="13"/>
<dbReference type="Gene3D" id="3.30.720.210">
    <property type="match status" value="1"/>
</dbReference>
<dbReference type="InterPro" id="IPR003960">
    <property type="entry name" value="ATPase_AAA_CS"/>
</dbReference>
<evidence type="ECO:0000256" key="5">
    <source>
        <dbReference type="ARBA" id="ARBA00022723"/>
    </source>
</evidence>
<dbReference type="InterPro" id="IPR003959">
    <property type="entry name" value="ATPase_AAA_core"/>
</dbReference>
<evidence type="ECO:0000256" key="8">
    <source>
        <dbReference type="ARBA" id="ARBA00022833"/>
    </source>
</evidence>
<dbReference type="InterPro" id="IPR000642">
    <property type="entry name" value="Peptidase_M41"/>
</dbReference>
<dbReference type="InterPro" id="IPR027417">
    <property type="entry name" value="P-loop_NTPase"/>
</dbReference>
<dbReference type="PROSITE" id="PS00674">
    <property type="entry name" value="AAA"/>
    <property type="match status" value="1"/>
</dbReference>
<feature type="domain" description="AAA+ ATPase" evidence="16">
    <location>
        <begin position="198"/>
        <end position="337"/>
    </location>
</feature>
<keyword evidence="6 13" id="KW-0547">Nucleotide-binding</keyword>
<evidence type="ECO:0000259" key="16">
    <source>
        <dbReference type="SMART" id="SM00382"/>
    </source>
</evidence>
<proteinExistence type="inferred from homology"/>
<feature type="binding site" evidence="13">
    <location>
        <position position="504"/>
    </location>
    <ligand>
        <name>Zn(2+)</name>
        <dbReference type="ChEBI" id="CHEBI:29105"/>
        <note>catalytic</note>
    </ligand>
</feature>
<dbReference type="InterPro" id="IPR005936">
    <property type="entry name" value="FtsH"/>
</dbReference>
<feature type="compositionally biased region" description="Polar residues" evidence="15">
    <location>
        <begin position="654"/>
        <end position="663"/>
    </location>
</feature>
<evidence type="ECO:0000256" key="6">
    <source>
        <dbReference type="ARBA" id="ARBA00022741"/>
    </source>
</evidence>
<evidence type="ECO:0000256" key="2">
    <source>
        <dbReference type="ARBA" id="ARBA00010044"/>
    </source>
</evidence>
<dbReference type="RefSeq" id="WP_301727319.1">
    <property type="nucleotide sequence ID" value="NZ_JAUJWW010000012.1"/>
</dbReference>
<feature type="region of interest" description="Disordered" evidence="15">
    <location>
        <begin position="621"/>
        <end position="669"/>
    </location>
</feature>
<evidence type="ECO:0000256" key="9">
    <source>
        <dbReference type="ARBA" id="ARBA00022840"/>
    </source>
</evidence>
<comment type="caution">
    <text evidence="17">The sequence shown here is derived from an EMBL/GenBank/DDBJ whole genome shotgun (WGS) entry which is preliminary data.</text>
</comment>
<dbReference type="InterPro" id="IPR003593">
    <property type="entry name" value="AAA+_ATPase"/>
</dbReference>
<dbReference type="Pfam" id="PF01434">
    <property type="entry name" value="Peptidase_M41"/>
    <property type="match status" value="1"/>
</dbReference>
<comment type="similarity">
    <text evidence="2 13">In the C-terminal section; belongs to the peptidase M41 family.</text>
</comment>
<name>A0ABT8MWN1_9BACL</name>
<dbReference type="Gene3D" id="1.10.8.60">
    <property type="match status" value="1"/>
</dbReference>
<dbReference type="PANTHER" id="PTHR23076">
    <property type="entry name" value="METALLOPROTEASE M41 FTSH"/>
    <property type="match status" value="1"/>
</dbReference>
<keyword evidence="10 13" id="KW-1133">Transmembrane helix</keyword>
<evidence type="ECO:0000256" key="10">
    <source>
        <dbReference type="ARBA" id="ARBA00022989"/>
    </source>
</evidence>
<dbReference type="NCBIfam" id="TIGR01241">
    <property type="entry name" value="FtsH_fam"/>
    <property type="match status" value="1"/>
</dbReference>
<keyword evidence="8 13" id="KW-0862">Zinc</keyword>
<keyword evidence="11 13" id="KW-0482">Metalloprotease</keyword>
<keyword evidence="9 13" id="KW-0067">ATP-binding</keyword>
<evidence type="ECO:0000256" key="12">
    <source>
        <dbReference type="ARBA" id="ARBA00023136"/>
    </source>
</evidence>
<evidence type="ECO:0000313" key="17">
    <source>
        <dbReference type="EMBL" id="MDN7229328.1"/>
    </source>
</evidence>
<dbReference type="Gene3D" id="3.40.50.300">
    <property type="entry name" value="P-loop containing nucleotide triphosphate hydrolases"/>
    <property type="match status" value="1"/>
</dbReference>
<protein>
    <recommendedName>
        <fullName evidence="13">ATP-dependent zinc metalloprotease FtsH</fullName>
        <ecNumber evidence="13">3.4.24.-</ecNumber>
    </recommendedName>
</protein>
<dbReference type="Pfam" id="PF06480">
    <property type="entry name" value="FtsH_ext"/>
    <property type="match status" value="1"/>
</dbReference>
<evidence type="ECO:0000256" key="14">
    <source>
        <dbReference type="RuleBase" id="RU003651"/>
    </source>
</evidence>
<accession>A0ABT8MWN1</accession>
<dbReference type="PANTHER" id="PTHR23076:SF113">
    <property type="entry name" value="ATP-DEPENDENT ZINC METALLOPROTEASE FTSH 1, CHLOROPLASTIC-RELATED"/>
    <property type="match status" value="1"/>
</dbReference>
<feature type="transmembrane region" description="Helical" evidence="13">
    <location>
        <begin position="7"/>
        <end position="25"/>
    </location>
</feature>
<comment type="subunit">
    <text evidence="13">Homohexamer.</text>
</comment>
<gene>
    <name evidence="13 17" type="primary">ftsH</name>
    <name evidence="17" type="ORF">QWY15_18860</name>
</gene>
<keyword evidence="5 13" id="KW-0479">Metal-binding</keyword>
<comment type="similarity">
    <text evidence="14">Belongs to the AAA ATPase family.</text>
</comment>
<dbReference type="GO" id="GO:0008237">
    <property type="term" value="F:metallopeptidase activity"/>
    <property type="evidence" value="ECO:0007669"/>
    <property type="project" value="UniProtKB-KW"/>
</dbReference>
<evidence type="ECO:0000256" key="3">
    <source>
        <dbReference type="ARBA" id="ARBA00022670"/>
    </source>
</evidence>
<keyword evidence="18" id="KW-1185">Reference proteome</keyword>
<feature type="binding site" evidence="13">
    <location>
        <position position="428"/>
    </location>
    <ligand>
        <name>Zn(2+)</name>
        <dbReference type="ChEBI" id="CHEBI:29105"/>
        <note>catalytic</note>
    </ligand>
</feature>
<dbReference type="InterPro" id="IPR037219">
    <property type="entry name" value="Peptidase_M41-like"/>
</dbReference>
<comment type="cofactor">
    <cofactor evidence="13">
        <name>Zn(2+)</name>
        <dbReference type="ChEBI" id="CHEBI:29105"/>
    </cofactor>
    <text evidence="13">Binds 1 zinc ion per subunit.</text>
</comment>
<feature type="transmembrane region" description="Helical" evidence="13">
    <location>
        <begin position="113"/>
        <end position="134"/>
    </location>
</feature>
<dbReference type="InterPro" id="IPR011546">
    <property type="entry name" value="Pept_M41_FtsH_extracell"/>
</dbReference>
<feature type="active site" evidence="13">
    <location>
        <position position="429"/>
    </location>
</feature>
<comment type="function">
    <text evidence="13">Acts as a processive, ATP-dependent zinc metallopeptidase for both cytoplasmic and membrane proteins. Plays a role in the quality control of integral membrane proteins.</text>
</comment>
<reference evidence="17 18" key="1">
    <citation type="submission" date="2023-06" db="EMBL/GenBank/DDBJ databases">
        <title>Novel species in genus Planococcus.</title>
        <authorList>
            <person name="Ning S."/>
        </authorList>
    </citation>
    <scope>NUCLEOTIDE SEQUENCE [LARGE SCALE GENOMIC DNA]</scope>
    <source>
        <strain evidence="17 18">N064</strain>
    </source>
</reference>